<name>A0A2K3Q4D3_9HYPO</name>
<comment type="caution">
    <text evidence="1">The sequence shown here is derived from an EMBL/GenBank/DDBJ whole genome shotgun (WGS) entry which is preliminary data.</text>
</comment>
<keyword evidence="2" id="KW-1185">Reference proteome</keyword>
<evidence type="ECO:0000313" key="2">
    <source>
        <dbReference type="Proteomes" id="UP000236621"/>
    </source>
</evidence>
<dbReference type="EMBL" id="NRSZ01001200">
    <property type="protein sequence ID" value="PNY22359.1"/>
    <property type="molecule type" value="Genomic_DNA"/>
</dbReference>
<accession>A0A2K3Q4D3</accession>
<proteinExistence type="predicted"/>
<reference evidence="1 2" key="1">
    <citation type="submission" date="2017-08" db="EMBL/GenBank/DDBJ databases">
        <title>Harnessing the power of phylogenomics to disentangle the directionality and signatures of interkingdom host jumping in the parasitic fungal genus Tolypocladium.</title>
        <authorList>
            <person name="Quandt C.A."/>
            <person name="Patterson W."/>
            <person name="Spatafora J.W."/>
        </authorList>
    </citation>
    <scope>NUCLEOTIDE SEQUENCE [LARGE SCALE GENOMIC DNA]</scope>
    <source>
        <strain evidence="1 2">CBS 113982</strain>
    </source>
</reference>
<dbReference type="AlphaFoldDB" id="A0A2K3Q4D3"/>
<protein>
    <submittedName>
        <fullName evidence="1">Uncharacterized protein</fullName>
    </submittedName>
</protein>
<organism evidence="1 2">
    <name type="scientific">Tolypocladium capitatum</name>
    <dbReference type="NCBI Taxonomy" id="45235"/>
    <lineage>
        <taxon>Eukaryota</taxon>
        <taxon>Fungi</taxon>
        <taxon>Dikarya</taxon>
        <taxon>Ascomycota</taxon>
        <taxon>Pezizomycotina</taxon>
        <taxon>Sordariomycetes</taxon>
        <taxon>Hypocreomycetidae</taxon>
        <taxon>Hypocreales</taxon>
        <taxon>Ophiocordycipitaceae</taxon>
        <taxon>Tolypocladium</taxon>
    </lineage>
</organism>
<gene>
    <name evidence="1" type="ORF">TCAP_07150</name>
</gene>
<sequence length="74" mass="8574">MTPTFTSGLIVPPDRSPGETFWTSRCLMDLRQHMKALTRGWTSWQLEQEPGSTNIFCVSMVARRRRILGRTRGY</sequence>
<evidence type="ECO:0000313" key="1">
    <source>
        <dbReference type="EMBL" id="PNY22359.1"/>
    </source>
</evidence>
<dbReference type="Proteomes" id="UP000236621">
    <property type="component" value="Unassembled WGS sequence"/>
</dbReference>